<evidence type="ECO:0000256" key="1">
    <source>
        <dbReference type="ARBA" id="ARBA00006464"/>
    </source>
</evidence>
<proteinExistence type="inferred from homology"/>
<keyword evidence="3" id="KW-0808">Transferase</keyword>
<evidence type="ECO:0000313" key="4">
    <source>
        <dbReference type="Proteomes" id="UP001319827"/>
    </source>
</evidence>
<sequence length="213" mass="24498">MKRCLDIISAALGVLLLSPLLLLTALLIRWRLGAPVLFRQQRLGRGAEIFSLFKFRTMTSEVDGEGRLLPDHLRLTPLGRFLRKTSIDELPELINVLRGEMSLVGPRPLLPRYLPYFTEAEKVRFEVRPGITGWAQIHGRNLLCWAKRFELDTWYVRHRSLFLDLRILYRTLAVVLTRRGAEVDPGRIMLDLDQERAGRDNNPTWRSTGEPGG</sequence>
<reference evidence="3 4" key="2">
    <citation type="journal article" date="2021" name="Int. J. Syst. Evol. Microbiol.">
        <title>Isolation and Polyphasic Characterization of Desulfuromonas versatilis sp. Nov., an Electrogenic Bacteria Capable of Versatile Metabolism Isolated from a Graphene Oxide-Reducing Enrichment Culture.</title>
        <authorList>
            <person name="Xie L."/>
            <person name="Yoshida N."/>
            <person name="Ishii S."/>
            <person name="Meng L."/>
        </authorList>
    </citation>
    <scope>NUCLEOTIDE SEQUENCE [LARGE SCALE GENOMIC DNA]</scope>
    <source>
        <strain evidence="3 4">NIT-T3</strain>
    </source>
</reference>
<organism evidence="3 4">
    <name type="scientific">Desulfuromonas versatilis</name>
    <dbReference type="NCBI Taxonomy" id="2802975"/>
    <lineage>
        <taxon>Bacteria</taxon>
        <taxon>Pseudomonadati</taxon>
        <taxon>Thermodesulfobacteriota</taxon>
        <taxon>Desulfuromonadia</taxon>
        <taxon>Desulfuromonadales</taxon>
        <taxon>Desulfuromonadaceae</taxon>
        <taxon>Desulfuromonas</taxon>
    </lineage>
</organism>
<dbReference type="GO" id="GO:0016740">
    <property type="term" value="F:transferase activity"/>
    <property type="evidence" value="ECO:0007669"/>
    <property type="project" value="UniProtKB-KW"/>
</dbReference>
<reference evidence="3 4" key="1">
    <citation type="journal article" date="2016" name="C (Basel)">
        <title>Selective Growth of and Electricity Production by Marine Exoelectrogenic Bacteria in Self-Aggregated Hydrogel of Microbially Reduced Graphene Oxide.</title>
        <authorList>
            <person name="Yoshida N."/>
            <person name="Goto Y."/>
            <person name="Miyata Y."/>
        </authorList>
    </citation>
    <scope>NUCLEOTIDE SEQUENCE [LARGE SCALE GENOMIC DNA]</scope>
    <source>
        <strain evidence="3 4">NIT-T3</strain>
    </source>
</reference>
<comment type="similarity">
    <text evidence="1">Belongs to the bacterial sugar transferase family.</text>
</comment>
<accession>A0ABN6E0E5</accession>
<dbReference type="RefSeq" id="WP_221249192.1">
    <property type="nucleotide sequence ID" value="NZ_AP024355.1"/>
</dbReference>
<evidence type="ECO:0000259" key="2">
    <source>
        <dbReference type="Pfam" id="PF02397"/>
    </source>
</evidence>
<gene>
    <name evidence="3" type="primary">epsL</name>
    <name evidence="3" type="ORF">DESUT3_28590</name>
</gene>
<dbReference type="EMBL" id="AP024355">
    <property type="protein sequence ID" value="BCR05790.1"/>
    <property type="molecule type" value="Genomic_DNA"/>
</dbReference>
<keyword evidence="4" id="KW-1185">Reference proteome</keyword>
<dbReference type="InterPro" id="IPR003362">
    <property type="entry name" value="Bact_transf"/>
</dbReference>
<protein>
    <submittedName>
        <fullName evidence="3">Sugar transferase EpsL</fullName>
    </submittedName>
</protein>
<dbReference type="PANTHER" id="PTHR30576">
    <property type="entry name" value="COLANIC BIOSYNTHESIS UDP-GLUCOSE LIPID CARRIER TRANSFERASE"/>
    <property type="match status" value="1"/>
</dbReference>
<dbReference type="PANTHER" id="PTHR30576:SF8">
    <property type="entry name" value="UNDECAPRENYL-PHOSPHATE GALACTOSE PHOSPHOTRANSFERASE"/>
    <property type="match status" value="1"/>
</dbReference>
<evidence type="ECO:0000313" key="3">
    <source>
        <dbReference type="EMBL" id="BCR05790.1"/>
    </source>
</evidence>
<dbReference type="Pfam" id="PF02397">
    <property type="entry name" value="Bac_transf"/>
    <property type="match status" value="1"/>
</dbReference>
<name>A0ABN6E0E5_9BACT</name>
<feature type="domain" description="Bacterial sugar transferase" evidence="2">
    <location>
        <begin position="2"/>
        <end position="176"/>
    </location>
</feature>
<dbReference type="Proteomes" id="UP001319827">
    <property type="component" value="Chromosome"/>
</dbReference>